<evidence type="ECO:0000256" key="1">
    <source>
        <dbReference type="ARBA" id="ARBA00022614"/>
    </source>
</evidence>
<dbReference type="InterPro" id="IPR006553">
    <property type="entry name" value="Leu-rich_rpt_Cys-con_subtyp"/>
</dbReference>
<feature type="region of interest" description="Disordered" evidence="3">
    <location>
        <begin position="723"/>
        <end position="758"/>
    </location>
</feature>
<feature type="domain" description="F-box/LRR-repeat protein 15-like leucin rich repeat" evidence="5">
    <location>
        <begin position="254"/>
        <end position="385"/>
    </location>
</feature>
<evidence type="ECO:0000313" key="7">
    <source>
        <dbReference type="RefSeq" id="XP_030646011.1"/>
    </source>
</evidence>
<keyword evidence="1" id="KW-0433">Leucine-rich repeat</keyword>
<evidence type="ECO:0000313" key="6">
    <source>
        <dbReference type="Proteomes" id="UP000504632"/>
    </source>
</evidence>
<dbReference type="OrthoDB" id="61560at2759"/>
<dbReference type="RefSeq" id="XP_030646011.1">
    <property type="nucleotide sequence ID" value="XM_030790151.1"/>
</dbReference>
<dbReference type="SUPFAM" id="SSF47391">
    <property type="entry name" value="Dimerization-anchoring domain of cAMP-dependent PK regulatory subunit"/>
    <property type="match status" value="1"/>
</dbReference>
<accession>A0A6J2WQW3</accession>
<dbReference type="Pfam" id="PF12937">
    <property type="entry name" value="F-box-like"/>
    <property type="match status" value="1"/>
</dbReference>
<gene>
    <name evidence="7" type="primary">fbxl13</name>
</gene>
<feature type="domain" description="F-box/LRR-repeat protein 15-like leucin rich repeat" evidence="5">
    <location>
        <begin position="518"/>
        <end position="669"/>
    </location>
</feature>
<dbReference type="PANTHER" id="PTHR13318">
    <property type="entry name" value="PARTNER OF PAIRED, ISOFORM B-RELATED"/>
    <property type="match status" value="1"/>
</dbReference>
<organism evidence="6 7">
    <name type="scientific">Chanos chanos</name>
    <name type="common">Milkfish</name>
    <name type="synonym">Mugil chanos</name>
    <dbReference type="NCBI Taxonomy" id="29144"/>
    <lineage>
        <taxon>Eukaryota</taxon>
        <taxon>Metazoa</taxon>
        <taxon>Chordata</taxon>
        <taxon>Craniata</taxon>
        <taxon>Vertebrata</taxon>
        <taxon>Euteleostomi</taxon>
        <taxon>Actinopterygii</taxon>
        <taxon>Neopterygii</taxon>
        <taxon>Teleostei</taxon>
        <taxon>Ostariophysi</taxon>
        <taxon>Gonorynchiformes</taxon>
        <taxon>Chanidae</taxon>
        <taxon>Chanos</taxon>
    </lineage>
</organism>
<dbReference type="Proteomes" id="UP000504632">
    <property type="component" value="Chromosome 1"/>
</dbReference>
<protein>
    <submittedName>
        <fullName evidence="7">Dynein regulatory complex subunit 6</fullName>
    </submittedName>
</protein>
<dbReference type="SMART" id="SM00367">
    <property type="entry name" value="LRR_CC"/>
    <property type="match status" value="16"/>
</dbReference>
<dbReference type="CTD" id="222235"/>
<feature type="compositionally biased region" description="Basic and acidic residues" evidence="3">
    <location>
        <begin position="729"/>
        <end position="739"/>
    </location>
</feature>
<dbReference type="CDD" id="cd22977">
    <property type="entry name" value="DD_FBXL13"/>
    <property type="match status" value="1"/>
</dbReference>
<proteinExistence type="predicted"/>
<dbReference type="SUPFAM" id="SSF81383">
    <property type="entry name" value="F-box domain"/>
    <property type="match status" value="1"/>
</dbReference>
<dbReference type="InterPro" id="IPR001810">
    <property type="entry name" value="F-box_dom"/>
</dbReference>
<evidence type="ECO:0000256" key="2">
    <source>
        <dbReference type="ARBA" id="ARBA00022786"/>
    </source>
</evidence>
<evidence type="ECO:0000256" key="3">
    <source>
        <dbReference type="SAM" id="MobiDB-lite"/>
    </source>
</evidence>
<dbReference type="InterPro" id="IPR032675">
    <property type="entry name" value="LRR_dom_sf"/>
</dbReference>
<dbReference type="Gene3D" id="3.80.10.10">
    <property type="entry name" value="Ribonuclease Inhibitor"/>
    <property type="match status" value="3"/>
</dbReference>
<dbReference type="InterPro" id="IPR057207">
    <property type="entry name" value="FBXL15_LRR"/>
</dbReference>
<dbReference type="GO" id="GO:0031146">
    <property type="term" value="P:SCF-dependent proteasomal ubiquitin-dependent protein catabolic process"/>
    <property type="evidence" value="ECO:0007669"/>
    <property type="project" value="TreeGrafter"/>
</dbReference>
<dbReference type="SUPFAM" id="SSF52047">
    <property type="entry name" value="RNI-like"/>
    <property type="match status" value="2"/>
</dbReference>
<reference evidence="7" key="1">
    <citation type="submission" date="2025-08" db="UniProtKB">
        <authorList>
            <consortium name="RefSeq"/>
        </authorList>
    </citation>
    <scope>IDENTIFICATION</scope>
</reference>
<dbReference type="Pfam" id="PF25372">
    <property type="entry name" value="DUF7885"/>
    <property type="match status" value="2"/>
</dbReference>
<feature type="domain" description="F-box" evidence="4">
    <location>
        <begin position="157"/>
        <end position="192"/>
    </location>
</feature>
<dbReference type="InParanoid" id="A0A6J2WQW3"/>
<sequence length="758" mass="86717">MSSSRYTDSALREYLLRHSLPQIFKALLTGLCVSCPESPLHFLEEKILAIQENRDTEIEWYACIDDFDKGWKSYLWNIRAEEARMLRRMEAAWNHHVQRERSIALRKWRKWLKIRKQRKNDAVKKIQKVWNAVLCKTIIGAWRYVVQDAKRIREYFEIFHCLGIRDLFRCAQVCRTWKAIARTSSLWAQINFCAERHWIADQTVERILGAYSVFVTHLNMRGCVSLRSSSFRCISKLLFHWQVCFRQLTTILFSKDYCSNLQDLNVSECISINDQTMHVILEACRSLLHLDLSYTSITNATLMTLSRCCEVLQSLSLAYCRSFTDKGLMFLATGKHCHKLNHLDLSGCLQITVDGFRYVAEGCSLLRQIVFDDMPTLSDGCIKQLISKCHSLEMISFVDSNHLSDTAFLAITKVSRLRTLKTEGNRRMTDVSWRALCKSSPKLQLIHAVDCPGLTDTAMKFIGALKHLTYFDISDCIRVSDHGLRNLAKGPSASKLCYLNLTNCCNINDLSILWLAQRCVKLRHLSLCYCESLTDNGMEWLGGCPSLVSLDVTGCCVQDRGLSALGAIDTLRKLTVSECVWITDIGIEKFCKQARCLEHLDVCHCVKLSDQSIKTLSFYCRTIFTLKIAGCPRMTNKAVKYLSGVGHYLKELDVSGCVHLTNRTVSFLLRGCPQLRSISMLYCSNISREAALQLRPCVQDWEHSTDDVPDWYGYDCNGKLFRPVPSPDRLTERREEEKALANSGKPPDGVPHEMPNKD</sequence>
<name>A0A6J2WQW3_CHACN</name>
<dbReference type="GO" id="GO:0019005">
    <property type="term" value="C:SCF ubiquitin ligase complex"/>
    <property type="evidence" value="ECO:0007669"/>
    <property type="project" value="TreeGrafter"/>
</dbReference>
<dbReference type="AlphaFoldDB" id="A0A6J2WQW3"/>
<keyword evidence="2" id="KW-0833">Ubl conjugation pathway</keyword>
<dbReference type="GeneID" id="115826324"/>
<dbReference type="InterPro" id="IPR036047">
    <property type="entry name" value="F-box-like_dom_sf"/>
</dbReference>
<evidence type="ECO:0000259" key="4">
    <source>
        <dbReference type="Pfam" id="PF12937"/>
    </source>
</evidence>
<evidence type="ECO:0000259" key="5">
    <source>
        <dbReference type="Pfam" id="PF25372"/>
    </source>
</evidence>
<keyword evidence="6" id="KW-1185">Reference proteome</keyword>